<keyword evidence="3" id="KW-1185">Reference proteome</keyword>
<protein>
    <recommendedName>
        <fullName evidence="4">Alpha/beta hydrolase</fullName>
    </recommendedName>
</protein>
<dbReference type="RefSeq" id="WP_092908967.1">
    <property type="nucleotide sequence ID" value="NZ_FOUZ01000012.1"/>
</dbReference>
<name>A0A1I4Z5T5_9FLAO</name>
<proteinExistence type="predicted"/>
<reference evidence="3" key="1">
    <citation type="submission" date="2016-10" db="EMBL/GenBank/DDBJ databases">
        <authorList>
            <person name="Varghese N."/>
            <person name="Submissions S."/>
        </authorList>
    </citation>
    <scope>NUCLEOTIDE SEQUENCE [LARGE SCALE GENOMIC DNA]</scope>
    <source>
        <strain evidence="3">XJ109</strain>
    </source>
</reference>
<dbReference type="OrthoDB" id="712730at2"/>
<sequence length="344" mass="39671">MKNLFYIFMISLLTSCAAVHNVPTSQVPNNFIQPNTTSSFVDQNGNFYPDNWLKKFGNPPKNANRTEYSLMKIAAEDNFENELIRYEDLRLKAVENRIKNKKRVIIFVHGIDNDYLFSLKNYNKAREYMNLNDSRDEVMNFYWDGLVNESLFGAAKVWVGATTNSQMAGVFALRRILNVIHDKDVYLISHSRGASVVLSALVNPSLKSSEIKRAQDVHHVDFTNAEALKENNNRIYSIMLAPAIGKIDFTQDNDSLKVFTPQLKRMHITINNSDYVLGKGKIGFLSKNFTATDFGYKDDLYKELKNTYNFLEETDFTGQDSHEFRRYITNPKFVSILKEFKLNK</sequence>
<keyword evidence="1" id="KW-0732">Signal</keyword>
<feature type="chain" id="PRO_5011750931" description="Alpha/beta hydrolase" evidence="1">
    <location>
        <begin position="18"/>
        <end position="344"/>
    </location>
</feature>
<accession>A0A1I4Z5T5</accession>
<organism evidence="2 3">
    <name type="scientific">Algoriella xinjiangensis</name>
    <dbReference type="NCBI Taxonomy" id="684065"/>
    <lineage>
        <taxon>Bacteria</taxon>
        <taxon>Pseudomonadati</taxon>
        <taxon>Bacteroidota</taxon>
        <taxon>Flavobacteriia</taxon>
        <taxon>Flavobacteriales</taxon>
        <taxon>Weeksellaceae</taxon>
        <taxon>Algoriella</taxon>
    </lineage>
</organism>
<dbReference type="InterPro" id="IPR010297">
    <property type="entry name" value="DUF900_hydrolase"/>
</dbReference>
<dbReference type="EMBL" id="FOUZ01000012">
    <property type="protein sequence ID" value="SFN45349.1"/>
    <property type="molecule type" value="Genomic_DNA"/>
</dbReference>
<evidence type="ECO:0000313" key="2">
    <source>
        <dbReference type="EMBL" id="SFN45349.1"/>
    </source>
</evidence>
<dbReference type="Proteomes" id="UP000199149">
    <property type="component" value="Unassembled WGS sequence"/>
</dbReference>
<dbReference type="Pfam" id="PF05990">
    <property type="entry name" value="DUF900"/>
    <property type="match status" value="1"/>
</dbReference>
<evidence type="ECO:0000313" key="3">
    <source>
        <dbReference type="Proteomes" id="UP000199149"/>
    </source>
</evidence>
<evidence type="ECO:0000256" key="1">
    <source>
        <dbReference type="SAM" id="SignalP"/>
    </source>
</evidence>
<dbReference type="PROSITE" id="PS51257">
    <property type="entry name" value="PROKAR_LIPOPROTEIN"/>
    <property type="match status" value="1"/>
</dbReference>
<evidence type="ECO:0008006" key="4">
    <source>
        <dbReference type="Google" id="ProtNLM"/>
    </source>
</evidence>
<gene>
    <name evidence="2" type="ORF">SAMN05421738_112112</name>
</gene>
<feature type="signal peptide" evidence="1">
    <location>
        <begin position="1"/>
        <end position="17"/>
    </location>
</feature>
<dbReference type="AlphaFoldDB" id="A0A1I4Z5T5"/>